<name>A0A6N7IMS1_9FIRM</name>
<dbReference type="Proteomes" id="UP000441717">
    <property type="component" value="Unassembled WGS sequence"/>
</dbReference>
<accession>A0A6N7IMS1</accession>
<dbReference type="AlphaFoldDB" id="A0A6N7IMS1"/>
<evidence type="ECO:0000313" key="1">
    <source>
        <dbReference type="EMBL" id="MQL51251.1"/>
    </source>
</evidence>
<dbReference type="OrthoDB" id="1809048at2"/>
<protein>
    <submittedName>
        <fullName evidence="1">Uncharacterized protein</fullName>
    </submittedName>
</protein>
<sequence>MVAVGNLKEVWLMEPEEIGDMAVLEGRFKRHFSHPWAGVMVGGDRPFAYQRDWDAYVAVEGLQNPAGLLTLPDLLNRLAARQAKIYRTIIG</sequence>
<proteinExistence type="predicted"/>
<organism evidence="1 2">
    <name type="scientific">Desulfofundulus thermobenzoicus</name>
    <dbReference type="NCBI Taxonomy" id="29376"/>
    <lineage>
        <taxon>Bacteria</taxon>
        <taxon>Bacillati</taxon>
        <taxon>Bacillota</taxon>
        <taxon>Clostridia</taxon>
        <taxon>Eubacteriales</taxon>
        <taxon>Peptococcaceae</taxon>
        <taxon>Desulfofundulus</taxon>
    </lineage>
</organism>
<reference evidence="1 2" key="1">
    <citation type="submission" date="2019-10" db="EMBL/GenBank/DDBJ databases">
        <title>Comparative genomics of sulfur disproportionating microorganisms.</title>
        <authorList>
            <person name="Ward L.M."/>
            <person name="Bertran E."/>
            <person name="Johnston D."/>
        </authorList>
    </citation>
    <scope>NUCLEOTIDE SEQUENCE [LARGE SCALE GENOMIC DNA]</scope>
    <source>
        <strain evidence="1 2">DSM 14055</strain>
    </source>
</reference>
<keyword evidence="2" id="KW-1185">Reference proteome</keyword>
<gene>
    <name evidence="1" type="ORF">GFC01_03035</name>
</gene>
<dbReference type="RefSeq" id="WP_152945175.1">
    <property type="nucleotide sequence ID" value="NZ_WHYR01000005.1"/>
</dbReference>
<comment type="caution">
    <text evidence="1">The sequence shown here is derived from an EMBL/GenBank/DDBJ whole genome shotgun (WGS) entry which is preliminary data.</text>
</comment>
<dbReference type="EMBL" id="WHYR01000005">
    <property type="protein sequence ID" value="MQL51251.1"/>
    <property type="molecule type" value="Genomic_DNA"/>
</dbReference>
<evidence type="ECO:0000313" key="2">
    <source>
        <dbReference type="Proteomes" id="UP000441717"/>
    </source>
</evidence>